<name>A0A830FI49_9EURY</name>
<dbReference type="AlphaFoldDB" id="A0A830FI49"/>
<dbReference type="SUPFAM" id="SSF46565">
    <property type="entry name" value="Chaperone J-domain"/>
    <property type="match status" value="1"/>
</dbReference>
<dbReference type="EMBL" id="BMPG01000002">
    <property type="protein sequence ID" value="GGL57467.1"/>
    <property type="molecule type" value="Genomic_DNA"/>
</dbReference>
<feature type="region of interest" description="Disordered" evidence="1">
    <location>
        <begin position="1"/>
        <end position="20"/>
    </location>
</feature>
<protein>
    <recommendedName>
        <fullName evidence="2">J domain-containing protein</fullName>
    </recommendedName>
</protein>
<reference evidence="3" key="1">
    <citation type="journal article" date="2014" name="Int. J. Syst. Evol. Microbiol.">
        <title>Complete genome sequence of Corynebacterium casei LMG S-19264T (=DSM 44701T), isolated from a smear-ripened cheese.</title>
        <authorList>
            <consortium name="US DOE Joint Genome Institute (JGI-PGF)"/>
            <person name="Walter F."/>
            <person name="Albersmeier A."/>
            <person name="Kalinowski J."/>
            <person name="Ruckert C."/>
        </authorList>
    </citation>
    <scope>NUCLEOTIDE SEQUENCE</scope>
    <source>
        <strain evidence="3">JCM 19596</strain>
    </source>
</reference>
<dbReference type="InterPro" id="IPR001623">
    <property type="entry name" value="DnaJ_domain"/>
</dbReference>
<dbReference type="Gene3D" id="1.10.287.110">
    <property type="entry name" value="DnaJ domain"/>
    <property type="match status" value="1"/>
</dbReference>
<dbReference type="PRINTS" id="PR00625">
    <property type="entry name" value="JDOMAIN"/>
</dbReference>
<sequence length="197" mass="22218">MTRLDWPDGFERTASEARSPNRSYDVSLAKAFDDLERELVRLDVDDYRYSFDAEQRQRDGRPYSRASPDDPGFVLRWTMEGDQYAVACDAYSRLRDNVRTVYHYVSEKRMMGSRPVKTGGSEFANARLPPGDEDAVDGTVVAHSRPPHEVLGVDADAPENVVKAAYRALTKEHHPDHGGSNEKQAELNAAREAMLDE</sequence>
<evidence type="ECO:0000313" key="4">
    <source>
        <dbReference type="Proteomes" id="UP000607197"/>
    </source>
</evidence>
<feature type="compositionally biased region" description="Basic and acidic residues" evidence="1">
    <location>
        <begin position="170"/>
        <end position="185"/>
    </location>
</feature>
<accession>A0A830FI49</accession>
<comment type="caution">
    <text evidence="3">The sequence shown here is derived from an EMBL/GenBank/DDBJ whole genome shotgun (WGS) entry which is preliminary data.</text>
</comment>
<dbReference type="RefSeq" id="WP_188977438.1">
    <property type="nucleotide sequence ID" value="NZ_BMPG01000002.1"/>
</dbReference>
<organism evidence="3 4">
    <name type="scientific">Halocalculus aciditolerans</name>
    <dbReference type="NCBI Taxonomy" id="1383812"/>
    <lineage>
        <taxon>Archaea</taxon>
        <taxon>Methanobacteriati</taxon>
        <taxon>Methanobacteriota</taxon>
        <taxon>Stenosarchaea group</taxon>
        <taxon>Halobacteria</taxon>
        <taxon>Halobacteriales</taxon>
        <taxon>Halobacteriaceae</taxon>
        <taxon>Halocalculus</taxon>
    </lineage>
</organism>
<dbReference type="CDD" id="cd06257">
    <property type="entry name" value="DnaJ"/>
    <property type="match status" value="1"/>
</dbReference>
<proteinExistence type="predicted"/>
<dbReference type="OrthoDB" id="11397at2157"/>
<dbReference type="PROSITE" id="PS50076">
    <property type="entry name" value="DNAJ_2"/>
    <property type="match status" value="1"/>
</dbReference>
<gene>
    <name evidence="3" type="ORF">GCM10009039_14550</name>
</gene>
<reference evidence="3" key="2">
    <citation type="submission" date="2020-09" db="EMBL/GenBank/DDBJ databases">
        <authorList>
            <person name="Sun Q."/>
            <person name="Ohkuma M."/>
        </authorList>
    </citation>
    <scope>NUCLEOTIDE SEQUENCE</scope>
    <source>
        <strain evidence="3">JCM 19596</strain>
    </source>
</reference>
<evidence type="ECO:0000256" key="1">
    <source>
        <dbReference type="SAM" id="MobiDB-lite"/>
    </source>
</evidence>
<dbReference type="Pfam" id="PF00226">
    <property type="entry name" value="DnaJ"/>
    <property type="match status" value="1"/>
</dbReference>
<dbReference type="Proteomes" id="UP000607197">
    <property type="component" value="Unassembled WGS sequence"/>
</dbReference>
<dbReference type="SMART" id="SM00271">
    <property type="entry name" value="DnaJ"/>
    <property type="match status" value="1"/>
</dbReference>
<keyword evidence="4" id="KW-1185">Reference proteome</keyword>
<feature type="compositionally biased region" description="Basic and acidic residues" evidence="1">
    <location>
        <begin position="1"/>
        <end position="15"/>
    </location>
</feature>
<evidence type="ECO:0000313" key="3">
    <source>
        <dbReference type="EMBL" id="GGL57467.1"/>
    </source>
</evidence>
<evidence type="ECO:0000259" key="2">
    <source>
        <dbReference type="PROSITE" id="PS50076"/>
    </source>
</evidence>
<feature type="domain" description="J" evidence="2">
    <location>
        <begin position="146"/>
        <end position="197"/>
    </location>
</feature>
<dbReference type="InterPro" id="IPR036869">
    <property type="entry name" value="J_dom_sf"/>
</dbReference>
<feature type="region of interest" description="Disordered" evidence="1">
    <location>
        <begin position="170"/>
        <end position="197"/>
    </location>
</feature>